<dbReference type="PANTHER" id="PTHR47818">
    <property type="entry name" value="RNI-LIKE SUPERFAMILY PROTEIN"/>
    <property type="match status" value="1"/>
</dbReference>
<dbReference type="PANTHER" id="PTHR47818:SF2">
    <property type="entry name" value="F-BOX DOMAIN-CONTAINING PROTEIN"/>
    <property type="match status" value="1"/>
</dbReference>
<gene>
    <name evidence="1" type="ORF">RJ639_035006</name>
</gene>
<evidence type="ECO:0000313" key="1">
    <source>
        <dbReference type="EMBL" id="KAK3032181.1"/>
    </source>
</evidence>
<protein>
    <submittedName>
        <fullName evidence="1">Uncharacterized protein</fullName>
    </submittedName>
</protein>
<dbReference type="Pfam" id="PF13516">
    <property type="entry name" value="LRR_6"/>
    <property type="match status" value="1"/>
</dbReference>
<dbReference type="SMART" id="SM00368">
    <property type="entry name" value="LRR_RI"/>
    <property type="match status" value="3"/>
</dbReference>
<accession>A0AA88WQ98</accession>
<evidence type="ECO:0000313" key="2">
    <source>
        <dbReference type="Proteomes" id="UP001188597"/>
    </source>
</evidence>
<dbReference type="InterPro" id="IPR001611">
    <property type="entry name" value="Leu-rich_rpt"/>
</dbReference>
<proteinExistence type="predicted"/>
<dbReference type="Gene3D" id="3.80.10.10">
    <property type="entry name" value="Ribonuclease Inhibitor"/>
    <property type="match status" value="2"/>
</dbReference>
<dbReference type="SUPFAM" id="SSF52047">
    <property type="entry name" value="RNI-like"/>
    <property type="match status" value="1"/>
</dbReference>
<feature type="non-terminal residue" evidence="1">
    <location>
        <position position="577"/>
    </location>
</feature>
<dbReference type="InterPro" id="IPR032675">
    <property type="entry name" value="LRR_dom_sf"/>
</dbReference>
<dbReference type="AlphaFoldDB" id="A0AA88WQ98"/>
<keyword evidence="2" id="KW-1185">Reference proteome</keyword>
<comment type="caution">
    <text evidence="1">The sequence shown here is derived from an EMBL/GenBank/DDBJ whole genome shotgun (WGS) entry which is preliminary data.</text>
</comment>
<organism evidence="1 2">
    <name type="scientific">Escallonia herrerae</name>
    <dbReference type="NCBI Taxonomy" id="1293975"/>
    <lineage>
        <taxon>Eukaryota</taxon>
        <taxon>Viridiplantae</taxon>
        <taxon>Streptophyta</taxon>
        <taxon>Embryophyta</taxon>
        <taxon>Tracheophyta</taxon>
        <taxon>Spermatophyta</taxon>
        <taxon>Magnoliopsida</taxon>
        <taxon>eudicotyledons</taxon>
        <taxon>Gunneridae</taxon>
        <taxon>Pentapetalae</taxon>
        <taxon>asterids</taxon>
        <taxon>campanulids</taxon>
        <taxon>Escalloniales</taxon>
        <taxon>Escalloniaceae</taxon>
        <taxon>Escallonia</taxon>
    </lineage>
</organism>
<sequence>PLRYLDDHGSANEFLRNPKRCKRCISFPSAWAALYKSRWPGLQPMDWLAKQDVGSYESASDWRQLYWETHLQDCLDAAAGIALLPSIDGCPGELHIPDLERIRRKPTISSLESLGKDGLVMERRQSDALVRNIGYEGHHSNTECDYSKLSDHCQEFGIYARYLRLPNVFCIAETCHLLRNCKLQGLELRWLKSNEHVEGLCKLLIQNKKTLVSLDFVHCKLTPGFLNSICDSVQMHGIQHFSIKMSSLLETRSFSLPVGLEHFLSSGRSLTSLSFGYNHLCHNFAKMVFNTLLDASSSIEILDLSENNIAGWLSHFKWRPPSLIGKSLKSLRVLNLRSNDLCKDDADCLKYALVHMPSLDSLDLSDNPIEDDGIKSLIPYFAEVSKRQNPFIDLKLENCELSCLGVSQLLGVLATLKKPLNTLSIGDNKLGSKVGSHLGKFLCTGIRALNVEGIGLGSSGFLEAQEEITEELNLVSINISKNRGGIETAHFLSKLVARAPDLISVNAGYNFMPVESLSVICSCLRVAEGKLEHLDLTGNISLHQPGQVSLLTEFQRNGRPIVTLQLLPIDAPYDDDP</sequence>
<name>A0AA88WQ98_9ASTE</name>
<dbReference type="Proteomes" id="UP001188597">
    <property type="component" value="Unassembled WGS sequence"/>
</dbReference>
<dbReference type="EMBL" id="JAVXUP010000279">
    <property type="protein sequence ID" value="KAK3032181.1"/>
    <property type="molecule type" value="Genomic_DNA"/>
</dbReference>
<reference evidence="1" key="1">
    <citation type="submission" date="2022-12" db="EMBL/GenBank/DDBJ databases">
        <title>Draft genome assemblies for two species of Escallonia (Escalloniales).</title>
        <authorList>
            <person name="Chanderbali A."/>
            <person name="Dervinis C."/>
            <person name="Anghel I."/>
            <person name="Soltis D."/>
            <person name="Soltis P."/>
            <person name="Zapata F."/>
        </authorList>
    </citation>
    <scope>NUCLEOTIDE SEQUENCE</scope>
    <source>
        <strain evidence="1">UCBG64.0493</strain>
        <tissue evidence="1">Leaf</tissue>
    </source>
</reference>